<dbReference type="EMBL" id="SDAM02000140">
    <property type="protein sequence ID" value="KAH6827795.1"/>
    <property type="molecule type" value="Genomic_DNA"/>
</dbReference>
<dbReference type="InterPro" id="IPR045274">
    <property type="entry name" value="WAK-like"/>
</dbReference>
<keyword evidence="5" id="KW-0732">Signal</keyword>
<dbReference type="Pfam" id="PF13947">
    <property type="entry name" value="GUB_WAK_bind"/>
    <property type="match status" value="1"/>
</dbReference>
<evidence type="ECO:0000259" key="16">
    <source>
        <dbReference type="PROSITE" id="PS50011"/>
    </source>
</evidence>
<dbReference type="PANTHER" id="PTHR27005">
    <property type="entry name" value="WALL-ASSOCIATED RECEPTOR KINASE-LIKE 21"/>
    <property type="match status" value="1"/>
</dbReference>
<evidence type="ECO:0000256" key="12">
    <source>
        <dbReference type="ARBA" id="ARBA00023180"/>
    </source>
</evidence>
<dbReference type="PROSITE" id="PS00108">
    <property type="entry name" value="PROTEIN_KINASE_ST"/>
    <property type="match status" value="1"/>
</dbReference>
<proteinExistence type="predicted"/>
<dbReference type="PROSITE" id="PS50011">
    <property type="entry name" value="PROTEIN_KINASE_DOM"/>
    <property type="match status" value="1"/>
</dbReference>
<evidence type="ECO:0000256" key="7">
    <source>
        <dbReference type="ARBA" id="ARBA00022777"/>
    </source>
</evidence>
<evidence type="ECO:0000256" key="10">
    <source>
        <dbReference type="ARBA" id="ARBA00023136"/>
    </source>
</evidence>
<keyword evidence="12" id="KW-0325">Glycoprotein</keyword>
<dbReference type="GO" id="GO:0004674">
    <property type="term" value="F:protein serine/threonine kinase activity"/>
    <property type="evidence" value="ECO:0007669"/>
    <property type="project" value="UniProtKB-KW"/>
</dbReference>
<dbReference type="SUPFAM" id="SSF56112">
    <property type="entry name" value="Protein kinase-like (PK-like)"/>
    <property type="match status" value="1"/>
</dbReference>
<dbReference type="Gene3D" id="1.10.510.10">
    <property type="entry name" value="Transferase(Phosphotransferase) domain 1"/>
    <property type="match status" value="1"/>
</dbReference>
<accession>A0AAD4J5X2</accession>
<dbReference type="SMART" id="SM00220">
    <property type="entry name" value="S_TKc"/>
    <property type="match status" value="1"/>
</dbReference>
<keyword evidence="6" id="KW-0547">Nucleotide-binding</keyword>
<keyword evidence="2" id="KW-0723">Serine/threonine-protein kinase</keyword>
<keyword evidence="18" id="KW-1185">Reference proteome</keyword>
<comment type="catalytic activity">
    <reaction evidence="14">
        <text>L-threonyl-[protein] + ATP = O-phospho-L-threonyl-[protein] + ADP + H(+)</text>
        <dbReference type="Rhea" id="RHEA:46608"/>
        <dbReference type="Rhea" id="RHEA-COMP:11060"/>
        <dbReference type="Rhea" id="RHEA-COMP:11605"/>
        <dbReference type="ChEBI" id="CHEBI:15378"/>
        <dbReference type="ChEBI" id="CHEBI:30013"/>
        <dbReference type="ChEBI" id="CHEBI:30616"/>
        <dbReference type="ChEBI" id="CHEBI:61977"/>
        <dbReference type="ChEBI" id="CHEBI:456216"/>
    </reaction>
</comment>
<evidence type="ECO:0000256" key="11">
    <source>
        <dbReference type="ARBA" id="ARBA00023157"/>
    </source>
</evidence>
<keyword evidence="3" id="KW-0808">Transferase</keyword>
<gene>
    <name evidence="17" type="ORF">C2S53_017154</name>
</gene>
<dbReference type="GO" id="GO:0005886">
    <property type="term" value="C:plasma membrane"/>
    <property type="evidence" value="ECO:0007669"/>
    <property type="project" value="TreeGrafter"/>
</dbReference>
<evidence type="ECO:0000256" key="1">
    <source>
        <dbReference type="ARBA" id="ARBA00004479"/>
    </source>
</evidence>
<dbReference type="Gene3D" id="3.30.200.20">
    <property type="entry name" value="Phosphorylase Kinase, domain 1"/>
    <property type="match status" value="1"/>
</dbReference>
<evidence type="ECO:0000256" key="13">
    <source>
        <dbReference type="ARBA" id="ARBA00047558"/>
    </source>
</evidence>
<dbReference type="CDD" id="cd14066">
    <property type="entry name" value="STKc_IRAK"/>
    <property type="match status" value="1"/>
</dbReference>
<evidence type="ECO:0000256" key="2">
    <source>
        <dbReference type="ARBA" id="ARBA00022527"/>
    </source>
</evidence>
<reference evidence="17 18" key="1">
    <citation type="journal article" date="2021" name="Nat. Commun.">
        <title>Incipient diploidization of the medicinal plant Perilla within 10,000 years.</title>
        <authorList>
            <person name="Zhang Y."/>
            <person name="Shen Q."/>
            <person name="Leng L."/>
            <person name="Zhang D."/>
            <person name="Chen S."/>
            <person name="Shi Y."/>
            <person name="Ning Z."/>
            <person name="Chen S."/>
        </authorList>
    </citation>
    <scope>NUCLEOTIDE SEQUENCE [LARGE SCALE GENOMIC DNA]</scope>
    <source>
        <strain evidence="18">cv. PC099</strain>
    </source>
</reference>
<evidence type="ECO:0000313" key="18">
    <source>
        <dbReference type="Proteomes" id="UP001190926"/>
    </source>
</evidence>
<keyword evidence="4 15" id="KW-0812">Transmembrane</keyword>
<comment type="caution">
    <text evidence="17">The sequence shown here is derived from an EMBL/GenBank/DDBJ whole genome shotgun (WGS) entry which is preliminary data.</text>
</comment>
<dbReference type="FunFam" id="1.10.510.10:FF:000084">
    <property type="entry name" value="Wall-associated receptor kinase 2"/>
    <property type="match status" value="1"/>
</dbReference>
<dbReference type="PANTHER" id="PTHR27005:SF515">
    <property type="entry name" value="WALL-ASSOCIATED RECEPTOR KINASE-LIKE 10-RELATED"/>
    <property type="match status" value="1"/>
</dbReference>
<dbReference type="GO" id="GO:0005524">
    <property type="term" value="F:ATP binding"/>
    <property type="evidence" value="ECO:0007669"/>
    <property type="project" value="UniProtKB-KW"/>
</dbReference>
<dbReference type="Pfam" id="PF00069">
    <property type="entry name" value="Pkinase"/>
    <property type="match status" value="1"/>
</dbReference>
<dbReference type="FunFam" id="3.30.200.20:FF:000043">
    <property type="entry name" value="Wall-associated receptor kinase 2"/>
    <property type="match status" value="1"/>
</dbReference>
<keyword evidence="11" id="KW-1015">Disulfide bond</keyword>
<evidence type="ECO:0000256" key="4">
    <source>
        <dbReference type="ARBA" id="ARBA00022692"/>
    </source>
</evidence>
<dbReference type="GO" id="GO:0007166">
    <property type="term" value="P:cell surface receptor signaling pathway"/>
    <property type="evidence" value="ECO:0007669"/>
    <property type="project" value="InterPro"/>
</dbReference>
<evidence type="ECO:0000256" key="9">
    <source>
        <dbReference type="ARBA" id="ARBA00022989"/>
    </source>
</evidence>
<protein>
    <recommendedName>
        <fullName evidence="16">Protein kinase domain-containing protein</fullName>
    </recommendedName>
</protein>
<keyword evidence="10 15" id="KW-0472">Membrane</keyword>
<feature type="transmembrane region" description="Helical" evidence="15">
    <location>
        <begin position="345"/>
        <end position="370"/>
    </location>
</feature>
<dbReference type="InterPro" id="IPR000719">
    <property type="entry name" value="Prot_kinase_dom"/>
</dbReference>
<name>A0AAD4J5X2_PERFH</name>
<evidence type="ECO:0000256" key="14">
    <source>
        <dbReference type="ARBA" id="ARBA00047951"/>
    </source>
</evidence>
<dbReference type="Proteomes" id="UP001190926">
    <property type="component" value="Unassembled WGS sequence"/>
</dbReference>
<comment type="subcellular location">
    <subcellularLocation>
        <location evidence="1">Membrane</location>
        <topology evidence="1">Single-pass type I membrane protein</topology>
    </subcellularLocation>
</comment>
<keyword evidence="7" id="KW-0418">Kinase</keyword>
<dbReference type="Gene3D" id="2.10.25.10">
    <property type="entry name" value="Laminin"/>
    <property type="match status" value="1"/>
</dbReference>
<evidence type="ECO:0000256" key="6">
    <source>
        <dbReference type="ARBA" id="ARBA00022741"/>
    </source>
</evidence>
<evidence type="ECO:0000256" key="5">
    <source>
        <dbReference type="ARBA" id="ARBA00022729"/>
    </source>
</evidence>
<evidence type="ECO:0000313" key="17">
    <source>
        <dbReference type="EMBL" id="KAH6827795.1"/>
    </source>
</evidence>
<dbReference type="AlphaFoldDB" id="A0AAD4J5X2"/>
<keyword evidence="8" id="KW-0067">ATP-binding</keyword>
<feature type="domain" description="Protein kinase" evidence="16">
    <location>
        <begin position="420"/>
        <end position="696"/>
    </location>
</feature>
<dbReference type="InterPro" id="IPR008271">
    <property type="entry name" value="Ser/Thr_kinase_AS"/>
</dbReference>
<dbReference type="InterPro" id="IPR011009">
    <property type="entry name" value="Kinase-like_dom_sf"/>
</dbReference>
<dbReference type="InterPro" id="IPR025287">
    <property type="entry name" value="WAK_GUB"/>
</dbReference>
<evidence type="ECO:0000256" key="3">
    <source>
        <dbReference type="ARBA" id="ARBA00022679"/>
    </source>
</evidence>
<sequence>MAQQISWSKPNCPDKCGNVTIAYPFGIGPGCSANSFFAITCSNSSTPLLNSINREVVNISVHGVVIVNQPVSPMNCSDVQKTGSLPMSLTGTPFTISARYNSLAVLGCTNSVWLLADDQTTTVSGCMAICQANSSRNSSTCGGLNCCTATITPGLQSFQYSYRSIQSTTDGFCGYTFPVDKKWFQDDYKRFRGLQSNQSYPYDQEFVSAPLVLEWELDNQLVLNSLGRCKYADSYRYSAYSSMSRDEYTDPSTSLYYYGYYDGYEYVSSTKFCSCRNGYEGNPYVDEGCVDINECALNSTVMYEECWGGTCNTTFRNRYCGSGTCINEIGSYTCRFPKDDNKSKIAFISIGSALGGVILLFAAWMSVRAIKKRMKAKRRQEFFKRNGGLLLQQQLSSTDSSLEKTKLFSYKELAQATDHYNENRILGRGGQGTVYKGMLTDGKIVAVKKSKKVEEGDLEDFINEVVILSQVNHRNVVRLLGCCLEVEVPLLVYEFIPNGTLFQHVHDPSEDFPLSWEMRLRIAREVAGALAYLHSAASVPIYHRDIKSTNILLDDKYRAKVSDFGASRSIAIDQTHLTTRVLGTFGYLDPEYFQSSQFTEKSDVYSFGVVMVELLTGEKAISSIRAEVGKSLATHFLHSMEEDQLFDILDPRVLEEGKREEIMGVAQLARRCLHLNGKRRPTMKEVAIELEGIQMVKLKEEESINKQNQDFSGKEGHAVEVDESYDFSSITESMHFDANAITGYPQDDHRRLLDL</sequence>
<organism evidence="17 18">
    <name type="scientific">Perilla frutescens var. hirtella</name>
    <name type="common">Perilla citriodora</name>
    <name type="synonym">Perilla setoyensis</name>
    <dbReference type="NCBI Taxonomy" id="608512"/>
    <lineage>
        <taxon>Eukaryota</taxon>
        <taxon>Viridiplantae</taxon>
        <taxon>Streptophyta</taxon>
        <taxon>Embryophyta</taxon>
        <taxon>Tracheophyta</taxon>
        <taxon>Spermatophyta</taxon>
        <taxon>Magnoliopsida</taxon>
        <taxon>eudicotyledons</taxon>
        <taxon>Gunneridae</taxon>
        <taxon>Pentapetalae</taxon>
        <taxon>asterids</taxon>
        <taxon>lamiids</taxon>
        <taxon>Lamiales</taxon>
        <taxon>Lamiaceae</taxon>
        <taxon>Nepetoideae</taxon>
        <taxon>Elsholtzieae</taxon>
        <taxon>Perilla</taxon>
    </lineage>
</organism>
<comment type="catalytic activity">
    <reaction evidence="13">
        <text>L-seryl-[protein] + ATP = O-phospho-L-seryl-[protein] + ADP + H(+)</text>
        <dbReference type="Rhea" id="RHEA:17989"/>
        <dbReference type="Rhea" id="RHEA-COMP:9863"/>
        <dbReference type="Rhea" id="RHEA-COMP:11604"/>
        <dbReference type="ChEBI" id="CHEBI:15378"/>
        <dbReference type="ChEBI" id="CHEBI:29999"/>
        <dbReference type="ChEBI" id="CHEBI:30616"/>
        <dbReference type="ChEBI" id="CHEBI:83421"/>
        <dbReference type="ChEBI" id="CHEBI:456216"/>
    </reaction>
</comment>
<evidence type="ECO:0000256" key="15">
    <source>
        <dbReference type="SAM" id="Phobius"/>
    </source>
</evidence>
<dbReference type="GO" id="GO:0030247">
    <property type="term" value="F:polysaccharide binding"/>
    <property type="evidence" value="ECO:0007669"/>
    <property type="project" value="InterPro"/>
</dbReference>
<evidence type="ECO:0000256" key="8">
    <source>
        <dbReference type="ARBA" id="ARBA00022840"/>
    </source>
</evidence>
<keyword evidence="9 15" id="KW-1133">Transmembrane helix</keyword>